<dbReference type="STRING" id="331678.Cphamn1_0683"/>
<dbReference type="AlphaFoldDB" id="B3ENB1"/>
<proteinExistence type="predicted"/>
<sequence>MMKNTHGKTAVQLQDHAGIQCSLFYGKPLSIVDAEHTRKALFSDGEFVGYRIINGKREHAFLFRTNQRNGAQQVPGVSPAVTLMVDAKSGYRSYKLQEMLHMIVCHEIEITAIPDHFLLRFNTLLEGRNCSSQAMQNMIEKWCT</sequence>
<dbReference type="OrthoDB" id="597944at2"/>
<name>B3ENB1_CHLPB</name>
<dbReference type="EMBL" id="CP001101">
    <property type="protein sequence ID" value="ACE03641.1"/>
    <property type="molecule type" value="Genomic_DNA"/>
</dbReference>
<dbReference type="KEGG" id="cpb:Cphamn1_0683"/>
<gene>
    <name evidence="1" type="ordered locus">Cphamn1_0683</name>
</gene>
<evidence type="ECO:0000313" key="1">
    <source>
        <dbReference type="EMBL" id="ACE03641.1"/>
    </source>
</evidence>
<dbReference type="eggNOG" id="ENOG503463H">
    <property type="taxonomic scope" value="Bacteria"/>
</dbReference>
<accession>B3ENB1</accession>
<protein>
    <submittedName>
        <fullName evidence="1">Uncharacterized protein</fullName>
    </submittedName>
</protein>
<dbReference type="HOGENOM" id="CLU_1793033_0_0_10"/>
<reference evidence="1" key="1">
    <citation type="submission" date="2008-06" db="EMBL/GenBank/DDBJ databases">
        <title>Complete sequence of Chlorobium phaeobacteroides BS1.</title>
        <authorList>
            <consortium name="US DOE Joint Genome Institute"/>
            <person name="Lucas S."/>
            <person name="Copeland A."/>
            <person name="Lapidus A."/>
            <person name="Glavina del Rio T."/>
            <person name="Dalin E."/>
            <person name="Tice H."/>
            <person name="Bruce D."/>
            <person name="Goodwin L."/>
            <person name="Pitluck S."/>
            <person name="Schmutz J."/>
            <person name="Larimer F."/>
            <person name="Land M."/>
            <person name="Hauser L."/>
            <person name="Kyrpides N."/>
            <person name="Ovchinnikova G."/>
            <person name="Li T."/>
            <person name="Liu Z."/>
            <person name="Zhao F."/>
            <person name="Overmann J."/>
            <person name="Bryant D.A."/>
            <person name="Richardson P."/>
        </authorList>
    </citation>
    <scope>NUCLEOTIDE SEQUENCE [LARGE SCALE GENOMIC DNA]</scope>
    <source>
        <strain evidence="1">BS1</strain>
    </source>
</reference>
<organism evidence="1">
    <name type="scientific">Chlorobium phaeobacteroides (strain BS1)</name>
    <dbReference type="NCBI Taxonomy" id="331678"/>
    <lineage>
        <taxon>Bacteria</taxon>
        <taxon>Pseudomonadati</taxon>
        <taxon>Chlorobiota</taxon>
        <taxon>Chlorobiia</taxon>
        <taxon>Chlorobiales</taxon>
        <taxon>Chlorobiaceae</taxon>
        <taxon>Chlorobium/Pelodictyon group</taxon>
        <taxon>Chlorobium</taxon>
    </lineage>
</organism>